<organism evidence="1 2">
    <name type="scientific">Hahella chejuensis (strain KCTC 2396)</name>
    <dbReference type="NCBI Taxonomy" id="349521"/>
    <lineage>
        <taxon>Bacteria</taxon>
        <taxon>Pseudomonadati</taxon>
        <taxon>Pseudomonadota</taxon>
        <taxon>Gammaproteobacteria</taxon>
        <taxon>Oceanospirillales</taxon>
        <taxon>Hahellaceae</taxon>
        <taxon>Hahella</taxon>
    </lineage>
</organism>
<dbReference type="Proteomes" id="UP000000238">
    <property type="component" value="Chromosome"/>
</dbReference>
<keyword evidence="2" id="KW-1185">Reference proteome</keyword>
<dbReference type="HOGENOM" id="CLU_982676_0_0_6"/>
<dbReference type="AlphaFoldDB" id="Q2SF80"/>
<reference evidence="1 2" key="1">
    <citation type="journal article" date="2005" name="Nucleic Acids Res.">
        <title>Genomic blueprint of Hahella chejuensis, a marine microbe producing an algicidal agent.</title>
        <authorList>
            <person name="Jeong H."/>
            <person name="Yim J.H."/>
            <person name="Lee C."/>
            <person name="Choi S.-H."/>
            <person name="Park Y.K."/>
            <person name="Yoon S.H."/>
            <person name="Hur C.-G."/>
            <person name="Kang H.-Y."/>
            <person name="Kim D."/>
            <person name="Lee H.H."/>
            <person name="Park K.H."/>
            <person name="Park S.-H."/>
            <person name="Park H.-S."/>
            <person name="Lee H.K."/>
            <person name="Oh T.K."/>
            <person name="Kim J.F."/>
        </authorList>
    </citation>
    <scope>NUCLEOTIDE SEQUENCE [LARGE SCALE GENOMIC DNA]</scope>
    <source>
        <strain evidence="1 2">KCTC 2396</strain>
    </source>
</reference>
<gene>
    <name evidence="1" type="ordered locus">HCH_03975</name>
</gene>
<name>Q2SF80_HAHCH</name>
<evidence type="ECO:0000313" key="2">
    <source>
        <dbReference type="Proteomes" id="UP000000238"/>
    </source>
</evidence>
<dbReference type="EMBL" id="CP000155">
    <property type="protein sequence ID" value="ABC30694.1"/>
    <property type="molecule type" value="Genomic_DNA"/>
</dbReference>
<accession>Q2SF80</accession>
<dbReference type="KEGG" id="hch:HCH_03975"/>
<proteinExistence type="predicted"/>
<sequence>MLQVQRHAAPPSGQVAVGIDRTGVNGGALRGYIDNAVEGDGDQVIFFKLISAFAVRAEACLNRKVAAGEAGFVQLTRRRLLQRHSAVPTEGHDPVTAHIDDLRIHQQLTGIRIYGNGSWRLRQTAHAGLVGGESKLRFKVARRAMALSIKKIGVRVNISRARAQPGQQHETHACLAFHFFEHKYSSYFNFRLRKHWLTGCLCRPCPGDESVVSGSGSTFCLTSDWFKKLPARYVESNVKTGVYCPVYGKQNRSNKAWRAGGANARSWRRVTLKLNTSFGRFVN</sequence>
<protein>
    <submittedName>
        <fullName evidence="1">Uncharacterized protein</fullName>
    </submittedName>
</protein>
<evidence type="ECO:0000313" key="1">
    <source>
        <dbReference type="EMBL" id="ABC30694.1"/>
    </source>
</evidence>